<dbReference type="HAMAP" id="MF_01547">
    <property type="entry name" value="RNA_methyltr_E"/>
    <property type="match status" value="1"/>
</dbReference>
<keyword evidence="5" id="KW-0949">S-adenosyl-L-methionine</keyword>
<gene>
    <name evidence="9" type="ORF">JOL62DRAFT_578063</name>
</gene>
<dbReference type="PANTHER" id="PTHR10920">
    <property type="entry name" value="RIBOSOMAL RNA METHYLTRANSFERASE"/>
    <property type="match status" value="1"/>
</dbReference>
<sequence>MSVSVAVHQPQLAPRQESLTMSMSMSTTFCALHAPMYPRYLPPPTMLSLRLIRQLIDSTLLDRPIVVSKCCRHGPNRLPPRPQTRFFASSSPARPVSPPQAPRTPPLSKHHVRHKSTKSSSAWKSRQGRDSFTREAKVQGLKSRAAFKLLEINEKYRIFRRRYTVVDLGYAPGSWSQVAISCTAPGGRVIGIDVIPAQPPRGVSTIQGNFLSPAVQAEVRAYVQDPDRGRAVERRSLVRGDSSGNNEGGEVGDDEGGATEEELREAERGYVDRERRARLMARGEEDGAADAQQQQQHEAGEEGGGETAKEKAKAKAAAAAAASQKAADRAAGRVVDVVLSDMCEPWEQTSGFHKKSVTEPYFRMMNTSGIPFRDHAGSMDLCNAALNFAHDTLRTGGHFICKFYQGAEDKLLEKALKRLFDRVHRLKPEASRNESNEAYFVALRRKAAPSKAEVFGMESGGGRG</sequence>
<feature type="compositionally biased region" description="Basic residues" evidence="7">
    <location>
        <begin position="108"/>
        <end position="117"/>
    </location>
</feature>
<reference evidence="9 10" key="1">
    <citation type="submission" date="2024-04" db="EMBL/GenBank/DDBJ databases">
        <title>Phyllosticta paracitricarpa is synonymous to the EU quarantine fungus P. citricarpa based on phylogenomic analyses.</title>
        <authorList>
            <consortium name="Lawrence Berkeley National Laboratory"/>
            <person name="Van ingen-buijs V.A."/>
            <person name="Van westerhoven A.C."/>
            <person name="Haridas S."/>
            <person name="Skiadas P."/>
            <person name="Martin F."/>
            <person name="Groenewald J.Z."/>
            <person name="Crous P.W."/>
            <person name="Seidl M.F."/>
        </authorList>
    </citation>
    <scope>NUCLEOTIDE SEQUENCE [LARGE SCALE GENOMIC DNA]</scope>
    <source>
        <strain evidence="9 10">CBS 141358</strain>
    </source>
</reference>
<comment type="caution">
    <text evidence="9">The sequence shown here is derived from an EMBL/GenBank/DDBJ whole genome shotgun (WGS) entry which is preliminary data.</text>
</comment>
<evidence type="ECO:0000256" key="2">
    <source>
        <dbReference type="ARBA" id="ARBA00022552"/>
    </source>
</evidence>
<feature type="compositionally biased region" description="Basic and acidic residues" evidence="7">
    <location>
        <begin position="226"/>
        <end position="238"/>
    </location>
</feature>
<comment type="similarity">
    <text evidence="1">Belongs to the class I-like SAM-binding methyltransferase superfamily. RNA methyltransferase RlmE family.</text>
</comment>
<evidence type="ECO:0000256" key="7">
    <source>
        <dbReference type="SAM" id="MobiDB-lite"/>
    </source>
</evidence>
<dbReference type="PANTHER" id="PTHR10920:SF18">
    <property type="entry name" value="RRNA METHYLTRANSFERASE 2, MITOCHONDRIAL"/>
    <property type="match status" value="1"/>
</dbReference>
<evidence type="ECO:0000313" key="10">
    <source>
        <dbReference type="Proteomes" id="UP001367316"/>
    </source>
</evidence>
<feature type="domain" description="Ribosomal RNA methyltransferase FtsJ" evidence="8">
    <location>
        <begin position="142"/>
        <end position="445"/>
    </location>
</feature>
<feature type="compositionally biased region" description="Basic and acidic residues" evidence="7">
    <location>
        <begin position="127"/>
        <end position="137"/>
    </location>
</feature>
<evidence type="ECO:0000256" key="4">
    <source>
        <dbReference type="ARBA" id="ARBA00022679"/>
    </source>
</evidence>
<accession>A0ABR1N2Z0</accession>
<dbReference type="Pfam" id="PF01728">
    <property type="entry name" value="FtsJ"/>
    <property type="match status" value="1"/>
</dbReference>
<feature type="region of interest" description="Disordered" evidence="7">
    <location>
        <begin position="72"/>
        <end position="137"/>
    </location>
</feature>
<evidence type="ECO:0000256" key="6">
    <source>
        <dbReference type="ARBA" id="ARBA00041184"/>
    </source>
</evidence>
<keyword evidence="3" id="KW-0489">Methyltransferase</keyword>
<dbReference type="SUPFAM" id="SSF53335">
    <property type="entry name" value="S-adenosyl-L-methionine-dependent methyltransferases"/>
    <property type="match status" value="1"/>
</dbReference>
<dbReference type="InterPro" id="IPR050082">
    <property type="entry name" value="RNA_methyltr_RlmE"/>
</dbReference>
<evidence type="ECO:0000256" key="1">
    <source>
        <dbReference type="ARBA" id="ARBA00009258"/>
    </source>
</evidence>
<evidence type="ECO:0000256" key="5">
    <source>
        <dbReference type="ARBA" id="ARBA00022691"/>
    </source>
</evidence>
<keyword evidence="4" id="KW-0808">Transferase</keyword>
<dbReference type="EMBL" id="JBBPBF010000022">
    <property type="protein sequence ID" value="KAK7609591.1"/>
    <property type="molecule type" value="Genomic_DNA"/>
</dbReference>
<dbReference type="InterPro" id="IPR029063">
    <property type="entry name" value="SAM-dependent_MTases_sf"/>
</dbReference>
<evidence type="ECO:0000256" key="3">
    <source>
        <dbReference type="ARBA" id="ARBA00022603"/>
    </source>
</evidence>
<dbReference type="Gene3D" id="3.40.50.150">
    <property type="entry name" value="Vaccinia Virus protein VP39"/>
    <property type="match status" value="1"/>
</dbReference>
<proteinExistence type="inferred from homology"/>
<evidence type="ECO:0000313" key="9">
    <source>
        <dbReference type="EMBL" id="KAK7609591.1"/>
    </source>
</evidence>
<feature type="region of interest" description="Disordered" evidence="7">
    <location>
        <begin position="226"/>
        <end position="312"/>
    </location>
</feature>
<dbReference type="InterPro" id="IPR002877">
    <property type="entry name" value="RNA_MeTrfase_FtsJ_dom"/>
</dbReference>
<dbReference type="Proteomes" id="UP001367316">
    <property type="component" value="Unassembled WGS sequence"/>
</dbReference>
<evidence type="ECO:0000259" key="8">
    <source>
        <dbReference type="Pfam" id="PF01728"/>
    </source>
</evidence>
<name>A0ABR1N2Z0_9PEZI</name>
<keyword evidence="10" id="KW-1185">Reference proteome</keyword>
<dbReference type="InterPro" id="IPR015507">
    <property type="entry name" value="rRNA-MeTfrase_E"/>
</dbReference>
<protein>
    <recommendedName>
        <fullName evidence="6">rRNA methyltransferase 2, mitochondrial</fullName>
    </recommendedName>
</protein>
<keyword evidence="2" id="KW-0698">rRNA processing</keyword>
<organism evidence="9 10">
    <name type="scientific">Phyllosticta paracitricarpa</name>
    <dbReference type="NCBI Taxonomy" id="2016321"/>
    <lineage>
        <taxon>Eukaryota</taxon>
        <taxon>Fungi</taxon>
        <taxon>Dikarya</taxon>
        <taxon>Ascomycota</taxon>
        <taxon>Pezizomycotina</taxon>
        <taxon>Dothideomycetes</taxon>
        <taxon>Dothideomycetes incertae sedis</taxon>
        <taxon>Botryosphaeriales</taxon>
        <taxon>Phyllostictaceae</taxon>
        <taxon>Phyllosticta</taxon>
    </lineage>
</organism>
<feature type="compositionally biased region" description="Pro residues" evidence="7">
    <location>
        <begin position="95"/>
        <end position="105"/>
    </location>
</feature>
<feature type="compositionally biased region" description="Acidic residues" evidence="7">
    <location>
        <begin position="250"/>
        <end position="264"/>
    </location>
</feature>
<feature type="compositionally biased region" description="Basic and acidic residues" evidence="7">
    <location>
        <begin position="265"/>
        <end position="285"/>
    </location>
</feature>